<keyword evidence="2 3" id="KW-0808">Transferase</keyword>
<keyword evidence="4" id="KW-1185">Reference proteome</keyword>
<evidence type="ECO:0000313" key="3">
    <source>
        <dbReference type="EMBL" id="GGD01177.1"/>
    </source>
</evidence>
<dbReference type="SUPFAM" id="SSF51161">
    <property type="entry name" value="Trimeric LpxA-like enzymes"/>
    <property type="match status" value="1"/>
</dbReference>
<dbReference type="Pfam" id="PF00132">
    <property type="entry name" value="Hexapep"/>
    <property type="match status" value="1"/>
</dbReference>
<comment type="similarity">
    <text evidence="1">Belongs to the transferase hexapeptide repeat family.</text>
</comment>
<evidence type="ECO:0000313" key="4">
    <source>
        <dbReference type="Proteomes" id="UP000630615"/>
    </source>
</evidence>
<dbReference type="GO" id="GO:0016740">
    <property type="term" value="F:transferase activity"/>
    <property type="evidence" value="ECO:0007669"/>
    <property type="project" value="UniProtKB-KW"/>
</dbReference>
<evidence type="ECO:0000256" key="2">
    <source>
        <dbReference type="ARBA" id="ARBA00022679"/>
    </source>
</evidence>
<accession>A0ABQ1PQI9</accession>
<organism evidence="3 4">
    <name type="scientific">Enterococcus wangshanyuanii</name>
    <dbReference type="NCBI Taxonomy" id="2005703"/>
    <lineage>
        <taxon>Bacteria</taxon>
        <taxon>Bacillati</taxon>
        <taxon>Bacillota</taxon>
        <taxon>Bacilli</taxon>
        <taxon>Lactobacillales</taxon>
        <taxon>Enterococcaceae</taxon>
        <taxon>Enterococcus</taxon>
    </lineage>
</organism>
<dbReference type="Proteomes" id="UP000630615">
    <property type="component" value="Unassembled WGS sequence"/>
</dbReference>
<dbReference type="EMBL" id="BMKI01000011">
    <property type="protein sequence ID" value="GGD01177.1"/>
    <property type="molecule type" value="Genomic_DNA"/>
</dbReference>
<name>A0ABQ1PQI9_9ENTE</name>
<dbReference type="PANTHER" id="PTHR23416:SF23">
    <property type="entry name" value="ACETYLTRANSFERASE C18B11.09C-RELATED"/>
    <property type="match status" value="1"/>
</dbReference>
<dbReference type="RefSeq" id="WP_088271310.1">
    <property type="nucleotide sequence ID" value="NZ_BMKI01000011.1"/>
</dbReference>
<dbReference type="Gene3D" id="2.160.10.10">
    <property type="entry name" value="Hexapeptide repeat proteins"/>
    <property type="match status" value="1"/>
</dbReference>
<proteinExistence type="inferred from homology"/>
<dbReference type="PANTHER" id="PTHR23416">
    <property type="entry name" value="SIALIC ACID SYNTHASE-RELATED"/>
    <property type="match status" value="1"/>
</dbReference>
<dbReference type="InterPro" id="IPR011004">
    <property type="entry name" value="Trimer_LpxA-like_sf"/>
</dbReference>
<sequence>MRSFERFLTNKVAGTSIMPKKVRRIFLRICGMKIESSSRIMSDIFFDTNNVSIGKNSFVNRFCQFHDGGYNAEIVIGNEVMIAMNVNLCAISHDIGSAHRRAGKSYVKKIEIEDGCWIGANVVILPGVTISKGCVIAAGSVVNKNTEENGLYVGVPARRIKTFD</sequence>
<evidence type="ECO:0000256" key="1">
    <source>
        <dbReference type="ARBA" id="ARBA00007274"/>
    </source>
</evidence>
<dbReference type="InterPro" id="IPR001451">
    <property type="entry name" value="Hexapep"/>
</dbReference>
<dbReference type="InterPro" id="IPR051159">
    <property type="entry name" value="Hexapeptide_acetyltransf"/>
</dbReference>
<comment type="caution">
    <text evidence="3">The sequence shown here is derived from an EMBL/GenBank/DDBJ whole genome shotgun (WGS) entry which is preliminary data.</text>
</comment>
<protein>
    <submittedName>
        <fullName evidence="3">Transferase</fullName>
    </submittedName>
</protein>
<gene>
    <name evidence="3" type="ORF">GCM10011573_33410</name>
</gene>
<reference evidence="4" key="1">
    <citation type="journal article" date="2019" name="Int. J. Syst. Evol. Microbiol.">
        <title>The Global Catalogue of Microorganisms (GCM) 10K type strain sequencing project: providing services to taxonomists for standard genome sequencing and annotation.</title>
        <authorList>
            <consortium name="The Broad Institute Genomics Platform"/>
            <consortium name="The Broad Institute Genome Sequencing Center for Infectious Disease"/>
            <person name="Wu L."/>
            <person name="Ma J."/>
        </authorList>
    </citation>
    <scope>NUCLEOTIDE SEQUENCE [LARGE SCALE GENOMIC DNA]</scope>
    <source>
        <strain evidence="4">CGMCC 1.15942</strain>
    </source>
</reference>